<dbReference type="Pfam" id="PF07690">
    <property type="entry name" value="MFS_1"/>
    <property type="match status" value="1"/>
</dbReference>
<feature type="transmembrane region" description="Helical" evidence="3">
    <location>
        <begin position="490"/>
        <end position="511"/>
    </location>
</feature>
<evidence type="ECO:0000256" key="3">
    <source>
        <dbReference type="SAM" id="Phobius"/>
    </source>
</evidence>
<evidence type="ECO:0000256" key="2">
    <source>
        <dbReference type="SAM" id="MobiDB-lite"/>
    </source>
</evidence>
<evidence type="ECO:0000313" key="6">
    <source>
        <dbReference type="Proteomes" id="UP000821866"/>
    </source>
</evidence>
<dbReference type="VEuPathDB" id="VectorBase:LOC119167562"/>
<reference evidence="5" key="1">
    <citation type="journal article" date="2020" name="Cell">
        <title>Large-Scale Comparative Analyses of Tick Genomes Elucidate Their Genetic Diversity and Vector Capacities.</title>
        <authorList>
            <consortium name="Tick Genome and Microbiome Consortium (TIGMIC)"/>
            <person name="Jia N."/>
            <person name="Wang J."/>
            <person name="Shi W."/>
            <person name="Du L."/>
            <person name="Sun Y."/>
            <person name="Zhan W."/>
            <person name="Jiang J.F."/>
            <person name="Wang Q."/>
            <person name="Zhang B."/>
            <person name="Ji P."/>
            <person name="Bell-Sakyi L."/>
            <person name="Cui X.M."/>
            <person name="Yuan T.T."/>
            <person name="Jiang B.G."/>
            <person name="Yang W.F."/>
            <person name="Lam T.T."/>
            <person name="Chang Q.C."/>
            <person name="Ding S.J."/>
            <person name="Wang X.J."/>
            <person name="Zhu J.G."/>
            <person name="Ruan X.D."/>
            <person name="Zhao L."/>
            <person name="Wei J.T."/>
            <person name="Ye R.Z."/>
            <person name="Que T.C."/>
            <person name="Du C.H."/>
            <person name="Zhou Y.H."/>
            <person name="Cheng J.X."/>
            <person name="Dai P.F."/>
            <person name="Guo W.B."/>
            <person name="Han X.H."/>
            <person name="Huang E.J."/>
            <person name="Li L.F."/>
            <person name="Wei W."/>
            <person name="Gao Y.C."/>
            <person name="Liu J.Z."/>
            <person name="Shao H.Z."/>
            <person name="Wang X."/>
            <person name="Wang C.C."/>
            <person name="Yang T.C."/>
            <person name="Huo Q.B."/>
            <person name="Li W."/>
            <person name="Chen H.Y."/>
            <person name="Chen S.E."/>
            <person name="Zhou L.G."/>
            <person name="Ni X.B."/>
            <person name="Tian J.H."/>
            <person name="Sheng Y."/>
            <person name="Liu T."/>
            <person name="Pan Y.S."/>
            <person name="Xia L.Y."/>
            <person name="Li J."/>
            <person name="Zhao F."/>
            <person name="Cao W.C."/>
        </authorList>
    </citation>
    <scope>NUCLEOTIDE SEQUENCE</scope>
    <source>
        <strain evidence="5">Rmic-2018</strain>
    </source>
</reference>
<dbReference type="SUPFAM" id="SSF103473">
    <property type="entry name" value="MFS general substrate transporter"/>
    <property type="match status" value="1"/>
</dbReference>
<feature type="domain" description="CCHC-type" evidence="4">
    <location>
        <begin position="638"/>
        <end position="652"/>
    </location>
</feature>
<dbReference type="VEuPathDB" id="VectorBase:LOC119168588"/>
<dbReference type="PROSITE" id="PS50158">
    <property type="entry name" value="ZF_CCHC"/>
    <property type="match status" value="1"/>
</dbReference>
<feature type="compositionally biased region" description="Basic residues" evidence="2">
    <location>
        <begin position="682"/>
        <end position="697"/>
    </location>
</feature>
<feature type="transmembrane region" description="Helical" evidence="3">
    <location>
        <begin position="127"/>
        <end position="145"/>
    </location>
</feature>
<protein>
    <recommendedName>
        <fullName evidence="4">CCHC-type domain-containing protein</fullName>
    </recommendedName>
</protein>
<feature type="transmembrane region" description="Helical" evidence="3">
    <location>
        <begin position="372"/>
        <end position="390"/>
    </location>
</feature>
<dbReference type="Gene3D" id="1.20.1250.20">
    <property type="entry name" value="MFS general substrate transporter like domains"/>
    <property type="match status" value="1"/>
</dbReference>
<feature type="transmembrane region" description="Helical" evidence="3">
    <location>
        <begin position="425"/>
        <end position="446"/>
    </location>
</feature>
<reference evidence="5" key="2">
    <citation type="submission" date="2021-09" db="EMBL/GenBank/DDBJ databases">
        <authorList>
            <person name="Jia N."/>
            <person name="Wang J."/>
            <person name="Shi W."/>
            <person name="Du L."/>
            <person name="Sun Y."/>
            <person name="Zhan W."/>
            <person name="Jiang J."/>
            <person name="Wang Q."/>
            <person name="Zhang B."/>
            <person name="Ji P."/>
            <person name="Sakyi L.B."/>
            <person name="Cui X."/>
            <person name="Yuan T."/>
            <person name="Jiang B."/>
            <person name="Yang W."/>
            <person name="Lam T.T.-Y."/>
            <person name="Chang Q."/>
            <person name="Ding S."/>
            <person name="Wang X."/>
            <person name="Zhu J."/>
            <person name="Ruan X."/>
            <person name="Zhao L."/>
            <person name="Wei J."/>
            <person name="Que T."/>
            <person name="Du C."/>
            <person name="Cheng J."/>
            <person name="Dai P."/>
            <person name="Han X."/>
            <person name="Huang E."/>
            <person name="Gao Y."/>
            <person name="Liu J."/>
            <person name="Shao H."/>
            <person name="Ye R."/>
            <person name="Li L."/>
            <person name="Wei W."/>
            <person name="Wang X."/>
            <person name="Wang C."/>
            <person name="Huo Q."/>
            <person name="Li W."/>
            <person name="Guo W."/>
            <person name="Chen H."/>
            <person name="Chen S."/>
            <person name="Zhou L."/>
            <person name="Zhou L."/>
            <person name="Ni X."/>
            <person name="Tian J."/>
            <person name="Zhou Y."/>
            <person name="Sheng Y."/>
            <person name="Liu T."/>
            <person name="Pan Y."/>
            <person name="Xia L."/>
            <person name="Li J."/>
            <person name="Zhao F."/>
            <person name="Cao W."/>
        </authorList>
    </citation>
    <scope>NUCLEOTIDE SEQUENCE</scope>
    <source>
        <strain evidence="5">Rmic-2018</strain>
        <tissue evidence="5">Larvae</tissue>
    </source>
</reference>
<keyword evidence="3" id="KW-0472">Membrane</keyword>
<keyword evidence="1" id="KW-0479">Metal-binding</keyword>
<dbReference type="PANTHER" id="PTHR11360:SF303">
    <property type="entry name" value="MAJOR FACILITATOR SUPERFAMILY (MFS) PROFILE DOMAIN-CONTAINING PROTEIN"/>
    <property type="match status" value="1"/>
</dbReference>
<keyword evidence="6" id="KW-1185">Reference proteome</keyword>
<evidence type="ECO:0000313" key="5">
    <source>
        <dbReference type="EMBL" id="KAH8028753.1"/>
    </source>
</evidence>
<keyword evidence="3" id="KW-1133">Transmembrane helix</keyword>
<dbReference type="GO" id="GO:0003676">
    <property type="term" value="F:nucleic acid binding"/>
    <property type="evidence" value="ECO:0007669"/>
    <property type="project" value="InterPro"/>
</dbReference>
<accession>A0A9J6E3L2</accession>
<dbReference type="GO" id="GO:0008270">
    <property type="term" value="F:zinc ion binding"/>
    <property type="evidence" value="ECO:0007669"/>
    <property type="project" value="UniProtKB-KW"/>
</dbReference>
<gene>
    <name evidence="5" type="ORF">HPB51_018595</name>
</gene>
<sequence length="728" mass="79610">MIAEEYGIPKKIVHRVSTEHTKIRSSAAFEVSSGTDQRKSSFERRLSRRVPPKGIDQNWGIAAAAAIASFFNMATQINSGFYFVAIMDTFATDYTSASWPGSVFTIMTYSGSCFVVLLQKFLTVHQITLFGSILLWTPLIGAAFSPNVTCMTVTLGALHGAGAGIVLVSLMVILGTHFDKYLGAASGIRDAGTTLCAFAFPSLLSYLSENYGLRGTLFIYSALSMHVMAVAFWLWMRARVDRKNEACHRASCKITTYPSKYSSWTIGARRGDSIPCVSAHSNNNNNGYPPQKGGLGQVRQKSFTLPPKVPDEMDAEEVSLSFLEKFSILKMPSFYVVAIGAVVEIYGYNVFLETIDSYAVDKGAPESEADMAVTYATVLEIFGYVAVPLIADMGFIGRPTMAAMCFGVMALLYGAVPHAPWSVPYLSVDAILVMFVATTSSLRCSIMTELFGAQQVPVCMAVAGLLLIPVQLCSPSVIGFFRDDLGSYDGMYRLLGASNLLAALLYTPLAIHTSCKKEPADDKTPEKDELHQALRDTLRHDTAVAAPAEYRREATYAEALKRPAASPPLFVDPVPAVSLESAQHILYYEGTYTPRPLAFVPGASVAHGSVQPVQYIDDRRTSPRKSGVWRTPDHRLLCFHCGEADHLYRQCPYRRLGHRGFSAYSPPRRYGATSKTTSPSGMHRHLPGASRARHHRGDFHQRPSGILRHGLPAPAGKTSPSDLWGRGR</sequence>
<feature type="transmembrane region" description="Helical" evidence="3">
    <location>
        <begin position="458"/>
        <end position="478"/>
    </location>
</feature>
<dbReference type="InterPro" id="IPR001878">
    <property type="entry name" value="Znf_CCHC"/>
</dbReference>
<keyword evidence="3" id="KW-0812">Transmembrane</keyword>
<evidence type="ECO:0000259" key="4">
    <source>
        <dbReference type="PROSITE" id="PS50158"/>
    </source>
</evidence>
<dbReference type="InterPro" id="IPR011701">
    <property type="entry name" value="MFS"/>
</dbReference>
<feature type="transmembrane region" description="Helical" evidence="3">
    <location>
        <begin position="213"/>
        <end position="235"/>
    </location>
</feature>
<dbReference type="InterPro" id="IPR036259">
    <property type="entry name" value="MFS_trans_sf"/>
</dbReference>
<dbReference type="InterPro" id="IPR050327">
    <property type="entry name" value="Proton-linked_MCT"/>
</dbReference>
<feature type="transmembrane region" description="Helical" evidence="3">
    <location>
        <begin position="334"/>
        <end position="352"/>
    </location>
</feature>
<dbReference type="Proteomes" id="UP000821866">
    <property type="component" value="Chromosome 4"/>
</dbReference>
<comment type="caution">
    <text evidence="5">The sequence shown here is derived from an EMBL/GenBank/DDBJ whole genome shotgun (WGS) entry which is preliminary data.</text>
</comment>
<evidence type="ECO:0000256" key="1">
    <source>
        <dbReference type="PROSITE-ProRule" id="PRU00047"/>
    </source>
</evidence>
<dbReference type="GO" id="GO:0008028">
    <property type="term" value="F:monocarboxylic acid transmembrane transporter activity"/>
    <property type="evidence" value="ECO:0007669"/>
    <property type="project" value="TreeGrafter"/>
</dbReference>
<feature type="transmembrane region" description="Helical" evidence="3">
    <location>
        <begin position="402"/>
        <end position="419"/>
    </location>
</feature>
<feature type="transmembrane region" description="Helical" evidence="3">
    <location>
        <begin position="97"/>
        <end position="118"/>
    </location>
</feature>
<keyword evidence="1" id="KW-0862">Zinc</keyword>
<dbReference type="EMBL" id="JABSTU010000006">
    <property type="protein sequence ID" value="KAH8028753.1"/>
    <property type="molecule type" value="Genomic_DNA"/>
</dbReference>
<feature type="transmembrane region" description="Helical" evidence="3">
    <location>
        <begin position="157"/>
        <end position="176"/>
    </location>
</feature>
<feature type="region of interest" description="Disordered" evidence="2">
    <location>
        <begin position="667"/>
        <end position="728"/>
    </location>
</feature>
<organism evidence="5 6">
    <name type="scientific">Rhipicephalus microplus</name>
    <name type="common">Cattle tick</name>
    <name type="synonym">Boophilus microplus</name>
    <dbReference type="NCBI Taxonomy" id="6941"/>
    <lineage>
        <taxon>Eukaryota</taxon>
        <taxon>Metazoa</taxon>
        <taxon>Ecdysozoa</taxon>
        <taxon>Arthropoda</taxon>
        <taxon>Chelicerata</taxon>
        <taxon>Arachnida</taxon>
        <taxon>Acari</taxon>
        <taxon>Parasitiformes</taxon>
        <taxon>Ixodida</taxon>
        <taxon>Ixodoidea</taxon>
        <taxon>Ixodidae</taxon>
        <taxon>Rhipicephalinae</taxon>
        <taxon>Rhipicephalus</taxon>
        <taxon>Boophilus</taxon>
    </lineage>
</organism>
<dbReference type="AlphaFoldDB" id="A0A9J6E3L2"/>
<feature type="transmembrane region" description="Helical" evidence="3">
    <location>
        <begin position="58"/>
        <end position="77"/>
    </location>
</feature>
<name>A0A9J6E3L2_RHIMP</name>
<keyword evidence="1" id="KW-0863">Zinc-finger</keyword>
<dbReference type="PANTHER" id="PTHR11360">
    <property type="entry name" value="MONOCARBOXYLATE TRANSPORTER"/>
    <property type="match status" value="1"/>
</dbReference>
<proteinExistence type="predicted"/>